<dbReference type="Gene3D" id="3.60.130.10">
    <property type="entry name" value="Clavaminate synthase-like"/>
    <property type="match status" value="1"/>
</dbReference>
<dbReference type="InterPro" id="IPR042098">
    <property type="entry name" value="TauD-like_sf"/>
</dbReference>
<dbReference type="Proteomes" id="UP000494162">
    <property type="component" value="Unassembled WGS sequence"/>
</dbReference>
<dbReference type="PANTHER" id="PTHR30468">
    <property type="entry name" value="ALPHA-KETOGLUTARATE-DEPENDENT SULFONATE DIOXYGENASE"/>
    <property type="match status" value="1"/>
</dbReference>
<feature type="compositionally biased region" description="Low complexity" evidence="7">
    <location>
        <begin position="182"/>
        <end position="193"/>
    </location>
</feature>
<dbReference type="SUPFAM" id="SSF51197">
    <property type="entry name" value="Clavaminate synthase-like"/>
    <property type="match status" value="1"/>
</dbReference>
<comment type="cofactor">
    <cofactor evidence="1">
        <name>Fe(2+)</name>
        <dbReference type="ChEBI" id="CHEBI:29033"/>
    </cofactor>
</comment>
<evidence type="ECO:0000313" key="10">
    <source>
        <dbReference type="Proteomes" id="UP000494162"/>
    </source>
</evidence>
<dbReference type="GO" id="GO:0046872">
    <property type="term" value="F:metal ion binding"/>
    <property type="evidence" value="ECO:0007669"/>
    <property type="project" value="UniProtKB-KW"/>
</dbReference>
<comment type="similarity">
    <text evidence="2">Belongs to the TfdA dioxygenase family.</text>
</comment>
<keyword evidence="6" id="KW-0408">Iron</keyword>
<evidence type="ECO:0000256" key="7">
    <source>
        <dbReference type="SAM" id="MobiDB-lite"/>
    </source>
</evidence>
<evidence type="ECO:0000256" key="4">
    <source>
        <dbReference type="ARBA" id="ARBA00022964"/>
    </source>
</evidence>
<evidence type="ECO:0000256" key="2">
    <source>
        <dbReference type="ARBA" id="ARBA00005896"/>
    </source>
</evidence>
<proteinExistence type="inferred from homology"/>
<dbReference type="EMBL" id="CABVPP010000001">
    <property type="protein sequence ID" value="VWB09307.1"/>
    <property type="molecule type" value="Genomic_DNA"/>
</dbReference>
<reference evidence="9 10" key="1">
    <citation type="submission" date="2019-09" db="EMBL/GenBank/DDBJ databases">
        <authorList>
            <person name="Depoorter E."/>
        </authorList>
    </citation>
    <scope>NUCLEOTIDE SEQUENCE [LARGE SCALE GENOMIC DNA]</scope>
    <source>
        <strain evidence="9">LMG 26883</strain>
    </source>
</reference>
<dbReference type="AlphaFoldDB" id="A0A6P2GXC9"/>
<keyword evidence="5" id="KW-0560">Oxidoreductase</keyword>
<keyword evidence="3" id="KW-0479">Metal-binding</keyword>
<feature type="domain" description="TauD/TfdA-like" evidence="8">
    <location>
        <begin position="14"/>
        <end position="144"/>
    </location>
</feature>
<evidence type="ECO:0000256" key="1">
    <source>
        <dbReference type="ARBA" id="ARBA00001954"/>
    </source>
</evidence>
<evidence type="ECO:0000256" key="6">
    <source>
        <dbReference type="ARBA" id="ARBA00023004"/>
    </source>
</evidence>
<dbReference type="GO" id="GO:0005737">
    <property type="term" value="C:cytoplasm"/>
    <property type="evidence" value="ECO:0007669"/>
    <property type="project" value="TreeGrafter"/>
</dbReference>
<organism evidence="9 10">
    <name type="scientific">Burkholderia pseudomultivorans</name>
    <dbReference type="NCBI Taxonomy" id="1207504"/>
    <lineage>
        <taxon>Bacteria</taxon>
        <taxon>Pseudomonadati</taxon>
        <taxon>Pseudomonadota</taxon>
        <taxon>Betaproteobacteria</taxon>
        <taxon>Burkholderiales</taxon>
        <taxon>Burkholderiaceae</taxon>
        <taxon>Burkholderia</taxon>
        <taxon>Burkholderia cepacia complex</taxon>
    </lineage>
</organism>
<sequence>MSALLEPAGQPVDVIPLSAHIGAEIRGVDLTQPLTTPQIAAIRHALLKWRVIFFREQFLTHEQHVAFSAQFGEPTVGHPVFGHVDGHPAVYSIAKHRKATRFEGEPVRRPWTGWHTDVTAAVNPPWASILRGVTIPPYGGDTQWTTISCARTRRCRRRCAASSTACAAFTASRRRPAPARPAPSTKPSSGARS</sequence>
<dbReference type="Pfam" id="PF02668">
    <property type="entry name" value="TauD"/>
    <property type="match status" value="1"/>
</dbReference>
<evidence type="ECO:0000256" key="5">
    <source>
        <dbReference type="ARBA" id="ARBA00023002"/>
    </source>
</evidence>
<gene>
    <name evidence="9" type="ORF">BPS26883_00258</name>
</gene>
<dbReference type="InterPro" id="IPR003819">
    <property type="entry name" value="TauD/TfdA-like"/>
</dbReference>
<evidence type="ECO:0000313" key="9">
    <source>
        <dbReference type="EMBL" id="VWB09307.1"/>
    </source>
</evidence>
<dbReference type="PANTHER" id="PTHR30468:SF5">
    <property type="entry name" value="ALPHA-KETOGLUTARATE-DEPENDENT SULFATE ESTER DIOXYGENASE"/>
    <property type="match status" value="1"/>
</dbReference>
<keyword evidence="4 9" id="KW-0223">Dioxygenase</keyword>
<evidence type="ECO:0000256" key="3">
    <source>
        <dbReference type="ARBA" id="ARBA00022723"/>
    </source>
</evidence>
<evidence type="ECO:0000259" key="8">
    <source>
        <dbReference type="Pfam" id="PF02668"/>
    </source>
</evidence>
<protein>
    <submittedName>
        <fullName evidence="9">Taurine dioxygenase</fullName>
    </submittedName>
</protein>
<dbReference type="InterPro" id="IPR051323">
    <property type="entry name" value="AtsK-like"/>
</dbReference>
<accession>A0A6P2GXC9</accession>
<dbReference type="GO" id="GO:0016706">
    <property type="term" value="F:2-oxoglutarate-dependent dioxygenase activity"/>
    <property type="evidence" value="ECO:0007669"/>
    <property type="project" value="UniProtKB-ARBA"/>
</dbReference>
<name>A0A6P2GXC9_9BURK</name>
<feature type="region of interest" description="Disordered" evidence="7">
    <location>
        <begin position="169"/>
        <end position="193"/>
    </location>
</feature>